<proteinExistence type="predicted"/>
<dbReference type="AlphaFoldDB" id="A0A4Q9M4L9"/>
<name>A0A4Q9M4L9_9APHY</name>
<gene>
    <name evidence="1" type="ORF">BD311DRAFT_812559</name>
</gene>
<protein>
    <submittedName>
        <fullName evidence="1">Uncharacterized protein</fullName>
    </submittedName>
</protein>
<reference evidence="1" key="1">
    <citation type="submission" date="2019-01" db="EMBL/GenBank/DDBJ databases">
        <title>Draft genome sequences of three monokaryotic isolates of the white-rot basidiomycete fungus Dichomitus squalens.</title>
        <authorList>
            <consortium name="DOE Joint Genome Institute"/>
            <person name="Lopez S.C."/>
            <person name="Andreopoulos B."/>
            <person name="Pangilinan J."/>
            <person name="Lipzen A."/>
            <person name="Riley R."/>
            <person name="Ahrendt S."/>
            <person name="Ng V."/>
            <person name="Barry K."/>
            <person name="Daum C."/>
            <person name="Grigoriev I.V."/>
            <person name="Hilden K.S."/>
            <person name="Makela M.R."/>
            <person name="de Vries R.P."/>
        </authorList>
    </citation>
    <scope>NUCLEOTIDE SEQUENCE [LARGE SCALE GENOMIC DNA]</scope>
    <source>
        <strain evidence="1">OM18370.1</strain>
    </source>
</reference>
<dbReference type="Proteomes" id="UP000292957">
    <property type="component" value="Unassembled WGS sequence"/>
</dbReference>
<evidence type="ECO:0000313" key="1">
    <source>
        <dbReference type="EMBL" id="TBU21197.1"/>
    </source>
</evidence>
<dbReference type="EMBL" id="ML143674">
    <property type="protein sequence ID" value="TBU21197.1"/>
    <property type="molecule type" value="Genomic_DNA"/>
</dbReference>
<organism evidence="1">
    <name type="scientific">Dichomitus squalens</name>
    <dbReference type="NCBI Taxonomy" id="114155"/>
    <lineage>
        <taxon>Eukaryota</taxon>
        <taxon>Fungi</taxon>
        <taxon>Dikarya</taxon>
        <taxon>Basidiomycota</taxon>
        <taxon>Agaricomycotina</taxon>
        <taxon>Agaricomycetes</taxon>
        <taxon>Polyporales</taxon>
        <taxon>Polyporaceae</taxon>
        <taxon>Dichomitus</taxon>
    </lineage>
</organism>
<accession>A0A4Q9M4L9</accession>
<sequence>MEKANPVVLSVMHSHMVSEVFLGWMKSSMPSLRYMETVVNDGACGRASMQWQTLEDWVVRNLDIIRQTSLVGLCISYTGAGSTSTISAQHRNRIIHIACLLTWTISTLRYIDVGRRVEAGRGQGDVRGEGMDSHDVREKGTKYSPNISLRYLYGIFRLRVALLNWRNLLKYFMRL</sequence>